<evidence type="ECO:0000256" key="4">
    <source>
        <dbReference type="PROSITE-ProRule" id="PRU00335"/>
    </source>
</evidence>
<keyword evidence="3" id="KW-0804">Transcription</keyword>
<dbReference type="InterPro" id="IPR025996">
    <property type="entry name" value="MT1864/Rv1816-like_C"/>
</dbReference>
<dbReference type="EMBL" id="AP022605">
    <property type="protein sequence ID" value="BBZ09580.1"/>
    <property type="molecule type" value="Genomic_DNA"/>
</dbReference>
<dbReference type="GO" id="GO:0003700">
    <property type="term" value="F:DNA-binding transcription factor activity"/>
    <property type="evidence" value="ECO:0007669"/>
    <property type="project" value="TreeGrafter"/>
</dbReference>
<dbReference type="KEGG" id="mdr:MDOR_37490"/>
<evidence type="ECO:0000259" key="5">
    <source>
        <dbReference type="PROSITE" id="PS50977"/>
    </source>
</evidence>
<dbReference type="PANTHER" id="PTHR30055:SF234">
    <property type="entry name" value="HTH-TYPE TRANSCRIPTIONAL REGULATOR BETI"/>
    <property type="match status" value="1"/>
</dbReference>
<sequence length="216" mass="22688">MDRSVRGTVLAAALAIVEEEGPAGLSVRRLAADAGTSTMSVYTHFGSIAAVVAAVIERGFMTLAEQLTAAGTSDDPLADIFTLALAYLEFARQHPQLYATMFQYTSTEWTPNRRQSPVEAGSPTTSTAGTAAFSTFSSMLGRLTNDNKETGFGLAVLGAQCWSAVHGVAMLRLVGHLGDDDVAQSLLIALAVGNGADRAAAQRAFTKATKRHIDHA</sequence>
<reference evidence="6" key="3">
    <citation type="submission" date="2020-02" db="EMBL/GenBank/DDBJ databases">
        <authorList>
            <person name="Matsumoto Y."/>
            <person name="Motooka D."/>
            <person name="Nakamura S."/>
        </authorList>
    </citation>
    <scope>NUCLEOTIDE SEQUENCE</scope>
    <source>
        <strain evidence="6">JCM 12405</strain>
    </source>
</reference>
<keyword evidence="8" id="KW-1185">Reference proteome</keyword>
<dbReference type="AlphaFoldDB" id="A0A1X1T0A4"/>
<proteinExistence type="predicted"/>
<dbReference type="PANTHER" id="PTHR30055">
    <property type="entry name" value="HTH-TYPE TRANSCRIPTIONAL REGULATOR RUTR"/>
    <property type="match status" value="1"/>
</dbReference>
<dbReference type="Pfam" id="PF13305">
    <property type="entry name" value="TetR_C_33"/>
    <property type="match status" value="1"/>
</dbReference>
<dbReference type="SUPFAM" id="SSF48498">
    <property type="entry name" value="Tetracyclin repressor-like, C-terminal domain"/>
    <property type="match status" value="1"/>
</dbReference>
<dbReference type="InterPro" id="IPR036271">
    <property type="entry name" value="Tet_transcr_reg_TetR-rel_C_sf"/>
</dbReference>
<dbReference type="SUPFAM" id="SSF46689">
    <property type="entry name" value="Homeodomain-like"/>
    <property type="match status" value="1"/>
</dbReference>
<dbReference type="Proteomes" id="UP000193564">
    <property type="component" value="Unassembled WGS sequence"/>
</dbReference>
<dbReference type="Pfam" id="PF00440">
    <property type="entry name" value="TetR_N"/>
    <property type="match status" value="1"/>
</dbReference>
<evidence type="ECO:0000256" key="1">
    <source>
        <dbReference type="ARBA" id="ARBA00023015"/>
    </source>
</evidence>
<dbReference type="InterPro" id="IPR001647">
    <property type="entry name" value="HTH_TetR"/>
</dbReference>
<accession>A0A1X1T0A4</accession>
<evidence type="ECO:0000313" key="8">
    <source>
        <dbReference type="Proteomes" id="UP000193564"/>
    </source>
</evidence>
<dbReference type="RefSeq" id="WP_163784266.1">
    <property type="nucleotide sequence ID" value="NZ_AP022605.1"/>
</dbReference>
<feature type="DNA-binding region" description="H-T-H motif" evidence="4">
    <location>
        <begin position="26"/>
        <end position="45"/>
    </location>
</feature>
<feature type="domain" description="HTH tetR-type" evidence="5">
    <location>
        <begin position="3"/>
        <end position="63"/>
    </location>
</feature>
<dbReference type="InterPro" id="IPR050109">
    <property type="entry name" value="HTH-type_TetR-like_transc_reg"/>
</dbReference>
<reference evidence="7 8" key="1">
    <citation type="submission" date="2016-01" db="EMBL/GenBank/DDBJ databases">
        <title>The new phylogeny of the genus Mycobacterium.</title>
        <authorList>
            <person name="Tarcisio F."/>
            <person name="Conor M."/>
            <person name="Antonella G."/>
            <person name="Elisabetta G."/>
            <person name="Giulia F.S."/>
            <person name="Sara T."/>
            <person name="Anna F."/>
            <person name="Clotilde B."/>
            <person name="Roberto B."/>
            <person name="Veronica D.S."/>
            <person name="Fabio R."/>
            <person name="Monica P."/>
            <person name="Olivier J."/>
            <person name="Enrico T."/>
            <person name="Nicola S."/>
        </authorList>
    </citation>
    <scope>NUCLEOTIDE SEQUENCE [LARGE SCALE GENOMIC DNA]</scope>
    <source>
        <strain evidence="7 8">DSM 44339</strain>
    </source>
</reference>
<dbReference type="PROSITE" id="PS50977">
    <property type="entry name" value="HTH_TETR_2"/>
    <property type="match status" value="1"/>
</dbReference>
<dbReference type="EMBL" id="LQOS01000046">
    <property type="protein sequence ID" value="ORV37684.1"/>
    <property type="molecule type" value="Genomic_DNA"/>
</dbReference>
<protein>
    <submittedName>
        <fullName evidence="6">TetR family transcriptional regulator</fullName>
    </submittedName>
</protein>
<name>A0A1X1T0A4_9MYCO</name>
<evidence type="ECO:0000313" key="9">
    <source>
        <dbReference type="Proteomes" id="UP000467201"/>
    </source>
</evidence>
<keyword evidence="1" id="KW-0805">Transcription regulation</keyword>
<evidence type="ECO:0000313" key="7">
    <source>
        <dbReference type="EMBL" id="ORV37684.1"/>
    </source>
</evidence>
<dbReference type="Proteomes" id="UP000467201">
    <property type="component" value="Chromosome"/>
</dbReference>
<evidence type="ECO:0000256" key="3">
    <source>
        <dbReference type="ARBA" id="ARBA00023163"/>
    </source>
</evidence>
<dbReference type="Gene3D" id="1.10.357.10">
    <property type="entry name" value="Tetracycline Repressor, domain 2"/>
    <property type="match status" value="1"/>
</dbReference>
<evidence type="ECO:0000256" key="2">
    <source>
        <dbReference type="ARBA" id="ARBA00023125"/>
    </source>
</evidence>
<dbReference type="GO" id="GO:0000976">
    <property type="term" value="F:transcription cis-regulatory region binding"/>
    <property type="evidence" value="ECO:0007669"/>
    <property type="project" value="TreeGrafter"/>
</dbReference>
<gene>
    <name evidence="7" type="ORF">AWC01_15745</name>
    <name evidence="6" type="ORF">MDOR_37490</name>
</gene>
<dbReference type="InterPro" id="IPR009057">
    <property type="entry name" value="Homeodomain-like_sf"/>
</dbReference>
<organism evidence="7 8">
    <name type="scientific">Mycolicibacterium doricum</name>
    <dbReference type="NCBI Taxonomy" id="126673"/>
    <lineage>
        <taxon>Bacteria</taxon>
        <taxon>Bacillati</taxon>
        <taxon>Actinomycetota</taxon>
        <taxon>Actinomycetes</taxon>
        <taxon>Mycobacteriales</taxon>
        <taxon>Mycobacteriaceae</taxon>
        <taxon>Mycolicibacterium</taxon>
    </lineage>
</organism>
<evidence type="ECO:0000313" key="6">
    <source>
        <dbReference type="EMBL" id="BBZ09580.1"/>
    </source>
</evidence>
<reference evidence="6 9" key="2">
    <citation type="journal article" date="2019" name="Emerg. Microbes Infect.">
        <title>Comprehensive subspecies identification of 175 nontuberculous mycobacteria species based on 7547 genomic profiles.</title>
        <authorList>
            <person name="Matsumoto Y."/>
            <person name="Kinjo T."/>
            <person name="Motooka D."/>
            <person name="Nabeya D."/>
            <person name="Jung N."/>
            <person name="Uechi K."/>
            <person name="Horii T."/>
            <person name="Iida T."/>
            <person name="Fujita J."/>
            <person name="Nakamura S."/>
        </authorList>
    </citation>
    <scope>NUCLEOTIDE SEQUENCE [LARGE SCALE GENOMIC DNA]</scope>
    <source>
        <strain evidence="6 9">JCM 12405</strain>
    </source>
</reference>
<dbReference type="STRING" id="126673.AWC01_15745"/>
<keyword evidence="2 4" id="KW-0238">DNA-binding</keyword>